<organism evidence="1 2">
    <name type="scientific">Oryzias melastigma</name>
    <name type="common">Marine medaka</name>
    <dbReference type="NCBI Taxonomy" id="30732"/>
    <lineage>
        <taxon>Eukaryota</taxon>
        <taxon>Metazoa</taxon>
        <taxon>Chordata</taxon>
        <taxon>Craniata</taxon>
        <taxon>Vertebrata</taxon>
        <taxon>Euteleostomi</taxon>
        <taxon>Actinopterygii</taxon>
        <taxon>Neopterygii</taxon>
        <taxon>Teleostei</taxon>
        <taxon>Neoteleostei</taxon>
        <taxon>Acanthomorphata</taxon>
        <taxon>Ovalentaria</taxon>
        <taxon>Atherinomorphae</taxon>
        <taxon>Beloniformes</taxon>
        <taxon>Adrianichthyidae</taxon>
        <taxon>Oryziinae</taxon>
        <taxon>Oryzias</taxon>
    </lineage>
</organism>
<comment type="caution">
    <text evidence="1">The sequence shown here is derived from an EMBL/GenBank/DDBJ whole genome shotgun (WGS) entry which is preliminary data.</text>
</comment>
<dbReference type="EMBL" id="WKFB01000067">
    <property type="protein sequence ID" value="KAF6737318.1"/>
    <property type="molecule type" value="Genomic_DNA"/>
</dbReference>
<proteinExistence type="predicted"/>
<reference evidence="1" key="1">
    <citation type="journal article" name="BMC Genomics">
        <title>Long-read sequencing and de novo genome assembly of marine medaka (Oryzias melastigma).</title>
        <authorList>
            <person name="Liang P."/>
            <person name="Saqib H.S.A."/>
            <person name="Ni X."/>
            <person name="Shen Y."/>
        </authorList>
    </citation>
    <scope>NUCLEOTIDE SEQUENCE</scope>
    <source>
        <strain evidence="1">Bigg-433</strain>
    </source>
</reference>
<dbReference type="Proteomes" id="UP000646548">
    <property type="component" value="Unassembled WGS sequence"/>
</dbReference>
<gene>
    <name evidence="1" type="ORF">FQA47_016050</name>
</gene>
<dbReference type="AlphaFoldDB" id="A0A834FN79"/>
<accession>A0A834FN79</accession>
<sequence>MDMTAQEIITCRSATRLQDKVSAGKHSGVNAAVSHTGALRVRNNGCGGTEKLLRFSFPFRDRKTQT</sequence>
<evidence type="ECO:0000313" key="2">
    <source>
        <dbReference type="Proteomes" id="UP000646548"/>
    </source>
</evidence>
<name>A0A834FN79_ORYME</name>
<protein>
    <submittedName>
        <fullName evidence="1">Uncharacterized protein</fullName>
    </submittedName>
</protein>
<evidence type="ECO:0000313" key="1">
    <source>
        <dbReference type="EMBL" id="KAF6737318.1"/>
    </source>
</evidence>